<proteinExistence type="inferred from homology"/>
<dbReference type="SMART" id="SM00093">
    <property type="entry name" value="SERPIN"/>
    <property type="match status" value="1"/>
</dbReference>
<comment type="similarity">
    <text evidence="1">Belongs to the serpin family.</text>
</comment>
<dbReference type="PANTHER" id="PTHR11461">
    <property type="entry name" value="SERINE PROTEASE INHIBITOR, SERPIN"/>
    <property type="match status" value="1"/>
</dbReference>
<name>A0A3S9P8U0_9BACT</name>
<dbReference type="InterPro" id="IPR000215">
    <property type="entry name" value="Serpin_fam"/>
</dbReference>
<reference evidence="3 4" key="1">
    <citation type="submission" date="2018-12" db="EMBL/GenBank/DDBJ databases">
        <title>Flammeovirga pectinis sp. nov., isolated from the gut of the Korean scallop, Patinopecten yessoensis.</title>
        <authorList>
            <person name="Bae J.-W."/>
            <person name="Jeong Y.-S."/>
            <person name="Kang W."/>
        </authorList>
    </citation>
    <scope>NUCLEOTIDE SEQUENCE [LARGE SCALE GENOMIC DNA]</scope>
    <source>
        <strain evidence="3 4">L12M1</strain>
    </source>
</reference>
<evidence type="ECO:0000259" key="2">
    <source>
        <dbReference type="SMART" id="SM00093"/>
    </source>
</evidence>
<accession>A0A3S9P8U0</accession>
<dbReference type="PANTHER" id="PTHR11461:SF211">
    <property type="entry name" value="GH10112P-RELATED"/>
    <property type="match status" value="1"/>
</dbReference>
<evidence type="ECO:0000256" key="1">
    <source>
        <dbReference type="RuleBase" id="RU000411"/>
    </source>
</evidence>
<dbReference type="EMBL" id="CP034562">
    <property type="protein sequence ID" value="AZQ64606.1"/>
    <property type="molecule type" value="Genomic_DNA"/>
</dbReference>
<gene>
    <name evidence="3" type="ORF">EI427_16585</name>
</gene>
<evidence type="ECO:0000313" key="3">
    <source>
        <dbReference type="EMBL" id="AZQ64606.1"/>
    </source>
</evidence>
<dbReference type="GO" id="GO:0005615">
    <property type="term" value="C:extracellular space"/>
    <property type="evidence" value="ECO:0007669"/>
    <property type="project" value="InterPro"/>
</dbReference>
<dbReference type="CDD" id="cd00172">
    <property type="entry name" value="serpin"/>
    <property type="match status" value="1"/>
</dbReference>
<dbReference type="InterPro" id="IPR042185">
    <property type="entry name" value="Serpin_sf_2"/>
</dbReference>
<protein>
    <recommendedName>
        <fullName evidence="2">Serpin domain-containing protein</fullName>
    </recommendedName>
</protein>
<dbReference type="InterPro" id="IPR042178">
    <property type="entry name" value="Serpin_sf_1"/>
</dbReference>
<dbReference type="Gene3D" id="3.30.497.10">
    <property type="entry name" value="Antithrombin, subunit I, domain 2"/>
    <property type="match status" value="1"/>
</dbReference>
<dbReference type="Pfam" id="PF00079">
    <property type="entry name" value="Serpin"/>
    <property type="match status" value="1"/>
</dbReference>
<feature type="domain" description="Serpin" evidence="2">
    <location>
        <begin position="1"/>
        <end position="231"/>
    </location>
</feature>
<dbReference type="GO" id="GO:0004867">
    <property type="term" value="F:serine-type endopeptidase inhibitor activity"/>
    <property type="evidence" value="ECO:0007669"/>
    <property type="project" value="InterPro"/>
</dbReference>
<dbReference type="KEGG" id="fll:EI427_16585"/>
<evidence type="ECO:0000313" key="4">
    <source>
        <dbReference type="Proteomes" id="UP000267268"/>
    </source>
</evidence>
<keyword evidence="4" id="KW-1185">Reference proteome</keyword>
<dbReference type="Gene3D" id="2.30.39.10">
    <property type="entry name" value="Alpha-1-antitrypsin, domain 1"/>
    <property type="match status" value="1"/>
</dbReference>
<organism evidence="3 4">
    <name type="scientific">Flammeovirga pectinis</name>
    <dbReference type="NCBI Taxonomy" id="2494373"/>
    <lineage>
        <taxon>Bacteria</taxon>
        <taxon>Pseudomonadati</taxon>
        <taxon>Bacteroidota</taxon>
        <taxon>Cytophagia</taxon>
        <taxon>Cytophagales</taxon>
        <taxon>Flammeovirgaceae</taxon>
        <taxon>Flammeovirga</taxon>
    </lineage>
</organism>
<sequence length="231" mass="27226">MFFSPYSIYSTLLLVHEGANGKTKEKLEQILYIKNKSIPKFIDNTEIAEVKIENSIWLDKKYKFDEKYKKTITAKYDVALETIDFENPNSAIAIINQWAAENTNQKINKLLSPNDIDSLNKAIFLNTVYFNGQWKKQFNNKNTTISTFFKNENENYKIDFLNTKEGLQYYANEELQFITKPYKDSGLSFCVILPLQLNGYKEIENKLSHQFIYKLLDNMTFETKKSYLYLR</sequence>
<dbReference type="Proteomes" id="UP000267268">
    <property type="component" value="Chromosome 1"/>
</dbReference>
<dbReference type="RefSeq" id="WP_126618458.1">
    <property type="nucleotide sequence ID" value="NZ_CP034562.1"/>
</dbReference>
<dbReference type="InterPro" id="IPR036186">
    <property type="entry name" value="Serpin_sf"/>
</dbReference>
<dbReference type="OrthoDB" id="9764871at2"/>
<dbReference type="SUPFAM" id="SSF56574">
    <property type="entry name" value="Serpins"/>
    <property type="match status" value="1"/>
</dbReference>
<dbReference type="InterPro" id="IPR023796">
    <property type="entry name" value="Serpin_dom"/>
</dbReference>
<dbReference type="AlphaFoldDB" id="A0A3S9P8U0"/>